<organism evidence="1 2">
    <name type="scientific">Cytospora leucostoma</name>
    <dbReference type="NCBI Taxonomy" id="1230097"/>
    <lineage>
        <taxon>Eukaryota</taxon>
        <taxon>Fungi</taxon>
        <taxon>Dikarya</taxon>
        <taxon>Ascomycota</taxon>
        <taxon>Pezizomycotina</taxon>
        <taxon>Sordariomycetes</taxon>
        <taxon>Sordariomycetidae</taxon>
        <taxon>Diaporthales</taxon>
        <taxon>Cytosporaceae</taxon>
        <taxon>Cytospora</taxon>
    </lineage>
</organism>
<name>A0A423VFP5_9PEZI</name>
<proteinExistence type="predicted"/>
<dbReference type="Proteomes" id="UP000285146">
    <property type="component" value="Unassembled WGS sequence"/>
</dbReference>
<dbReference type="AlphaFoldDB" id="A0A423VFP5"/>
<dbReference type="EMBL" id="LKEB01000103">
    <property type="protein sequence ID" value="ROV89733.1"/>
    <property type="molecule type" value="Genomic_DNA"/>
</dbReference>
<protein>
    <submittedName>
        <fullName evidence="1">Uncharacterized protein</fullName>
    </submittedName>
</protein>
<evidence type="ECO:0000313" key="2">
    <source>
        <dbReference type="Proteomes" id="UP000285146"/>
    </source>
</evidence>
<evidence type="ECO:0000313" key="1">
    <source>
        <dbReference type="EMBL" id="ROV89733.1"/>
    </source>
</evidence>
<sequence length="78" mass="8682">MSRARSECAYTKAAARAAGAHAVLFPFRQGQNHWLLFRWLPAIATLECYDSFMALGYYQGGIDAIKDYVFLALGPQGH</sequence>
<keyword evidence="2" id="KW-1185">Reference proteome</keyword>
<gene>
    <name evidence="1" type="ORF">VPNG_10176</name>
</gene>
<comment type="caution">
    <text evidence="1">The sequence shown here is derived from an EMBL/GenBank/DDBJ whole genome shotgun (WGS) entry which is preliminary data.</text>
</comment>
<dbReference type="InParanoid" id="A0A423VFP5"/>
<reference evidence="1 2" key="1">
    <citation type="submission" date="2015-09" db="EMBL/GenBank/DDBJ databases">
        <title>Host preference determinants of Valsa canker pathogens revealed by comparative genomics.</title>
        <authorList>
            <person name="Yin Z."/>
            <person name="Huang L."/>
        </authorList>
    </citation>
    <scope>NUCLEOTIDE SEQUENCE [LARGE SCALE GENOMIC DNA]</scope>
    <source>
        <strain evidence="1 2">SXYLt</strain>
    </source>
</reference>
<accession>A0A423VFP5</accession>